<dbReference type="OrthoDB" id="1721419at2759"/>
<dbReference type="PANTHER" id="PTHR32176:SF103">
    <property type="entry name" value="OS08G0376550 PROTEIN"/>
    <property type="match status" value="1"/>
</dbReference>
<dbReference type="EMBL" id="PKPP01000247">
    <property type="protein sequence ID" value="PWA95353.1"/>
    <property type="molecule type" value="Genomic_DNA"/>
</dbReference>
<keyword evidence="2" id="KW-1185">Reference proteome</keyword>
<reference evidence="1 2" key="1">
    <citation type="journal article" date="2018" name="Mol. Plant">
        <title>The genome of Artemisia annua provides insight into the evolution of Asteraceae family and artemisinin biosynthesis.</title>
        <authorList>
            <person name="Shen Q."/>
            <person name="Zhang L."/>
            <person name="Liao Z."/>
            <person name="Wang S."/>
            <person name="Yan T."/>
            <person name="Shi P."/>
            <person name="Liu M."/>
            <person name="Fu X."/>
            <person name="Pan Q."/>
            <person name="Wang Y."/>
            <person name="Lv Z."/>
            <person name="Lu X."/>
            <person name="Zhang F."/>
            <person name="Jiang W."/>
            <person name="Ma Y."/>
            <person name="Chen M."/>
            <person name="Hao X."/>
            <person name="Li L."/>
            <person name="Tang Y."/>
            <person name="Lv G."/>
            <person name="Zhou Y."/>
            <person name="Sun X."/>
            <person name="Brodelius P.E."/>
            <person name="Rose J.K.C."/>
            <person name="Tang K."/>
        </authorList>
    </citation>
    <scope>NUCLEOTIDE SEQUENCE [LARGE SCALE GENOMIC DNA]</scope>
    <source>
        <strain evidence="2">cv. Huhao1</strain>
        <tissue evidence="1">Leaf</tissue>
    </source>
</reference>
<dbReference type="GO" id="GO:0016740">
    <property type="term" value="F:transferase activity"/>
    <property type="evidence" value="ECO:0007669"/>
    <property type="project" value="UniProtKB-KW"/>
</dbReference>
<name>A0A2U1QBJ1_ARTAN</name>
<dbReference type="Proteomes" id="UP000245207">
    <property type="component" value="Unassembled WGS sequence"/>
</dbReference>
<keyword evidence="1" id="KW-0808">Transferase</keyword>
<dbReference type="AlphaFoldDB" id="A0A2U1QBJ1"/>
<keyword evidence="1" id="KW-0378">Hydrolase</keyword>
<organism evidence="1 2">
    <name type="scientific">Artemisia annua</name>
    <name type="common">Sweet wormwood</name>
    <dbReference type="NCBI Taxonomy" id="35608"/>
    <lineage>
        <taxon>Eukaryota</taxon>
        <taxon>Viridiplantae</taxon>
        <taxon>Streptophyta</taxon>
        <taxon>Embryophyta</taxon>
        <taxon>Tracheophyta</taxon>
        <taxon>Spermatophyta</taxon>
        <taxon>Magnoliopsida</taxon>
        <taxon>eudicotyledons</taxon>
        <taxon>Gunneridae</taxon>
        <taxon>Pentapetalae</taxon>
        <taxon>asterids</taxon>
        <taxon>campanulids</taxon>
        <taxon>Asterales</taxon>
        <taxon>Asteraceae</taxon>
        <taxon>Asteroideae</taxon>
        <taxon>Anthemideae</taxon>
        <taxon>Artemisiinae</taxon>
        <taxon>Artemisia</taxon>
    </lineage>
</organism>
<sequence length="191" mass="21708">MVWAREDGLERTLSSFDKATPEILNYLVAKGEGLLEKNVSTVNLENGKFESYKEETNAQALSDFAKKLSQEKRLCEAKSPRVQTASNFKHDMFSCCGPEFMTLWTDILELPCLIREFMFVKMVLGGQVQFIGLDILQIPYTLCGSIIYLFITTNLRPLEKAFNNGFSFPCNVLHETLINTAPKITCRVIYN</sequence>
<comment type="caution">
    <text evidence="1">The sequence shown here is derived from an EMBL/GenBank/DDBJ whole genome shotgun (WGS) entry which is preliminary data.</text>
</comment>
<evidence type="ECO:0000313" key="2">
    <source>
        <dbReference type="Proteomes" id="UP000245207"/>
    </source>
</evidence>
<dbReference type="STRING" id="35608.A0A2U1QBJ1"/>
<dbReference type="GO" id="GO:0004620">
    <property type="term" value="F:phospholipase activity"/>
    <property type="evidence" value="ECO:0007669"/>
    <property type="project" value="TreeGrafter"/>
</dbReference>
<dbReference type="GO" id="GO:0047372">
    <property type="term" value="F:monoacylglycerol lipase activity"/>
    <property type="evidence" value="ECO:0007669"/>
    <property type="project" value="TreeGrafter"/>
</dbReference>
<evidence type="ECO:0000313" key="1">
    <source>
        <dbReference type="EMBL" id="PWA95353.1"/>
    </source>
</evidence>
<gene>
    <name evidence="1" type="ORF">CTI12_AA050860</name>
</gene>
<proteinExistence type="predicted"/>
<dbReference type="Gene3D" id="3.40.1090.10">
    <property type="entry name" value="Cytosolic phospholipase A2 catalytic domain"/>
    <property type="match status" value="1"/>
</dbReference>
<protein>
    <submittedName>
        <fullName evidence="1">Acyl transferase/acyl hydrolase/lysophospholipase</fullName>
    </submittedName>
</protein>
<accession>A0A2U1QBJ1</accession>
<dbReference type="PANTHER" id="PTHR32176">
    <property type="entry name" value="XYLOSE ISOMERASE"/>
    <property type="match status" value="1"/>
</dbReference>